<comment type="similarity">
    <text evidence="1">Belongs to the YciI family.</text>
</comment>
<dbReference type="InterPro" id="IPR005545">
    <property type="entry name" value="YCII"/>
</dbReference>
<gene>
    <name evidence="3" type="ORF">ACFSGI_10610</name>
</gene>
<name>A0ABW4UVN2_9BACL</name>
<dbReference type="EMBL" id="JBHUGF010000010">
    <property type="protein sequence ID" value="MFD1990412.1"/>
    <property type="molecule type" value="Genomic_DNA"/>
</dbReference>
<dbReference type="InterPro" id="IPR011008">
    <property type="entry name" value="Dimeric_a/b-barrel"/>
</dbReference>
<proteinExistence type="inferred from homology"/>
<organism evidence="3 4">
    <name type="scientific">Paenibacillus nicotianae</name>
    <dbReference type="NCBI Taxonomy" id="1526551"/>
    <lineage>
        <taxon>Bacteria</taxon>
        <taxon>Bacillati</taxon>
        <taxon>Bacillota</taxon>
        <taxon>Bacilli</taxon>
        <taxon>Bacillales</taxon>
        <taxon>Paenibacillaceae</taxon>
        <taxon>Paenibacillus</taxon>
    </lineage>
</organism>
<dbReference type="Pfam" id="PF03795">
    <property type="entry name" value="YCII"/>
    <property type="match status" value="1"/>
</dbReference>
<protein>
    <submittedName>
        <fullName evidence="3">YciI family protein</fullName>
    </submittedName>
</protein>
<keyword evidence="4" id="KW-1185">Reference proteome</keyword>
<comment type="caution">
    <text evidence="3">The sequence shown here is derived from an EMBL/GenBank/DDBJ whole genome shotgun (WGS) entry which is preliminary data.</text>
</comment>
<dbReference type="Gene3D" id="3.30.70.1060">
    <property type="entry name" value="Dimeric alpha+beta barrel"/>
    <property type="match status" value="1"/>
</dbReference>
<sequence length="113" mass="12896">MSDNSTSNIQEKMHYMLWSVPPKESQQDMTAEQRNILQQHFAYWTDKQNQGIALFWGRVLKPNDPHGMAIIEVENADEVTQLISEDPAVIAGMITVDFFPMMVPPRTTSTNLT</sequence>
<feature type="domain" description="YCII-related" evidence="2">
    <location>
        <begin position="13"/>
        <end position="95"/>
    </location>
</feature>
<dbReference type="RefSeq" id="WP_204824103.1">
    <property type="nucleotide sequence ID" value="NZ_JBHUGF010000010.1"/>
</dbReference>
<dbReference type="Proteomes" id="UP001597403">
    <property type="component" value="Unassembled WGS sequence"/>
</dbReference>
<evidence type="ECO:0000313" key="3">
    <source>
        <dbReference type="EMBL" id="MFD1990412.1"/>
    </source>
</evidence>
<accession>A0ABW4UVN2</accession>
<dbReference type="SUPFAM" id="SSF54909">
    <property type="entry name" value="Dimeric alpha+beta barrel"/>
    <property type="match status" value="1"/>
</dbReference>
<evidence type="ECO:0000256" key="1">
    <source>
        <dbReference type="ARBA" id="ARBA00007689"/>
    </source>
</evidence>
<reference evidence="4" key="1">
    <citation type="journal article" date="2019" name="Int. J. Syst. Evol. Microbiol.">
        <title>The Global Catalogue of Microorganisms (GCM) 10K type strain sequencing project: providing services to taxonomists for standard genome sequencing and annotation.</title>
        <authorList>
            <consortium name="The Broad Institute Genomics Platform"/>
            <consortium name="The Broad Institute Genome Sequencing Center for Infectious Disease"/>
            <person name="Wu L."/>
            <person name="Ma J."/>
        </authorList>
    </citation>
    <scope>NUCLEOTIDE SEQUENCE [LARGE SCALE GENOMIC DNA]</scope>
    <source>
        <strain evidence="4">CGMCC 1.15067</strain>
    </source>
</reference>
<evidence type="ECO:0000259" key="2">
    <source>
        <dbReference type="Pfam" id="PF03795"/>
    </source>
</evidence>
<evidence type="ECO:0000313" key="4">
    <source>
        <dbReference type="Proteomes" id="UP001597403"/>
    </source>
</evidence>